<dbReference type="EMBL" id="MH892367">
    <property type="protein sequence ID" value="AYP29671.1"/>
    <property type="molecule type" value="Genomic_DNA"/>
</dbReference>
<protein>
    <submittedName>
        <fullName evidence="1">Portal protein</fullName>
    </submittedName>
</protein>
<gene>
    <name evidence="1" type="ORF">SW19_003</name>
</gene>
<accession>A0A3S5H1J9</accession>
<dbReference type="Proteomes" id="UP000272984">
    <property type="component" value="Segment"/>
</dbReference>
<dbReference type="InterPro" id="IPR021145">
    <property type="entry name" value="Portal_protein_SPP1_Gp6-like"/>
</dbReference>
<reference evidence="1 2" key="1">
    <citation type="journal article" date="2018" name="Viruses">
        <title>Biodiversity of Streptococcus thermophilus Phages in Global Dairy Fermentations.</title>
        <authorList>
            <person name="Lavelle K."/>
            <person name="Martinez I."/>
            <person name="Neve H."/>
            <person name="Lugli G."/>
            <person name="Franz C."/>
            <person name="Ventura M."/>
            <person name="Bello F."/>
            <person name="Sinderen D."/>
            <person name="Mahony J."/>
        </authorList>
    </citation>
    <scope>NUCLEOTIDE SEQUENCE [LARGE SCALE GENOMIC DNA]</scope>
</reference>
<proteinExistence type="predicted"/>
<dbReference type="Pfam" id="PF05133">
    <property type="entry name" value="SPP1_portal"/>
    <property type="match status" value="2"/>
</dbReference>
<keyword evidence="2" id="KW-1185">Reference proteome</keyword>
<evidence type="ECO:0000313" key="1">
    <source>
        <dbReference type="EMBL" id="AYP29671.1"/>
    </source>
</evidence>
<name>A0A3S5H1J9_9CAUD</name>
<sequence>MGIIQTIKNFIKRSNYVITNQSLNSITDHPKIAISPEEYNRIMDNLRYFAGDFDSVTYRDSNGSQVKRDFNHLPLGRTASKKVASLVFNEQATIRVDNEVADAFINETLKNDKFSKNFERYLESCLALGGLAMRPYIDGDQIRVSFVQATVFFPLRANTQDVSSAAIVTKSIKTEGQKVKYYSLIEFHEWNKETYTISNELYESESKTIIGQRVPLSTLYEDLEETVTLNGLTRPLFTYLKPPGMNNKDINSPLGLSIFDNAKTTMDFINTTYDEFMWEVKMGQRRVAVPTQMIKTEYDTNGEKVTVKREFETGHNVYEQFDSGDMDKGIGITDLTTDIRSDDYIKAINKGLSLFEMQLGVSTGMFSFDGKSMKTATEVVSEQSDTYQMRNSIATLVEQSLKELVISILELAKVYNLYTGEIPTMDEVSVDLDDGVFTDRNAEFDYWSKMVDINSPLGLSIFDNAKTTMDFINTTYDEFMWEVKMGQRRVAVPTQMIKTEYDTNGEKVTVKREFETGHNVYEQFDSGDMDKGIGITDLTTDIRSDDYIKAINKGLSLFEMQLGVSTGMFSFDGKSMKTATEVVSEQSDTYQMRNSIATLVEQSLKELVISILELAKVYNLYTGEIPTMDEVSVDLDDGVFTDRNAEFDYWSKMVAAGFAPKTMAIEKTLNVTNEQAQEIYQKINDETMVSTDSFRTSEEVDIYGE</sequence>
<evidence type="ECO:0000313" key="2">
    <source>
        <dbReference type="Proteomes" id="UP000272984"/>
    </source>
</evidence>
<dbReference type="InterPro" id="IPR006432">
    <property type="entry name" value="Phage_portal_A118-type"/>
</dbReference>
<dbReference type="NCBIfam" id="TIGR01542">
    <property type="entry name" value="A118_put_portal"/>
    <property type="match status" value="2"/>
</dbReference>
<organism evidence="1 2">
    <name type="scientific">Streptococcus phage SW19</name>
    <dbReference type="NCBI Taxonomy" id="2419639"/>
    <lineage>
        <taxon>Viruses</taxon>
        <taxon>Duplodnaviria</taxon>
        <taxon>Heunggongvirae</taxon>
        <taxon>Uroviricota</taxon>
        <taxon>Caudoviricetes</taxon>
        <taxon>Aliceevansviridae</taxon>
        <taxon>Vansinderenvirus</taxon>
        <taxon>Vansinderenvirus SW19</taxon>
    </lineage>
</organism>